<accession>A0A1J0VP93</accession>
<dbReference type="InterPro" id="IPR034660">
    <property type="entry name" value="DinB/YfiT-like"/>
</dbReference>
<dbReference type="Pfam" id="PF12867">
    <property type="entry name" value="DinB_2"/>
    <property type="match status" value="1"/>
</dbReference>
<keyword evidence="2" id="KW-0489">Methyltransferase</keyword>
<feature type="domain" description="DinB-like" evidence="1">
    <location>
        <begin position="46"/>
        <end position="171"/>
    </location>
</feature>
<dbReference type="SUPFAM" id="SSF109854">
    <property type="entry name" value="DinB/YfiT-like putative metalloenzymes"/>
    <property type="match status" value="1"/>
</dbReference>
<evidence type="ECO:0000259" key="1">
    <source>
        <dbReference type="Pfam" id="PF12867"/>
    </source>
</evidence>
<dbReference type="Gene3D" id="1.20.120.450">
    <property type="entry name" value="dinb family like domain"/>
    <property type="match status" value="1"/>
</dbReference>
<organism evidence="2 3">
    <name type="scientific">Nocardia mangyaensis</name>
    <dbReference type="NCBI Taxonomy" id="2213200"/>
    <lineage>
        <taxon>Bacteria</taxon>
        <taxon>Bacillati</taxon>
        <taxon>Actinomycetota</taxon>
        <taxon>Actinomycetes</taxon>
        <taxon>Mycobacteriales</taxon>
        <taxon>Nocardiaceae</taxon>
        <taxon>Nocardia</taxon>
    </lineage>
</organism>
<dbReference type="RefSeq" id="WP_071927034.1">
    <property type="nucleotide sequence ID" value="NZ_CP018082.1"/>
</dbReference>
<keyword evidence="3" id="KW-1185">Reference proteome</keyword>
<gene>
    <name evidence="2" type="ORF">BOX37_07570</name>
</gene>
<dbReference type="InterPro" id="IPR024775">
    <property type="entry name" value="DinB-like"/>
</dbReference>
<dbReference type="GO" id="GO:0008168">
    <property type="term" value="F:methyltransferase activity"/>
    <property type="evidence" value="ECO:0007669"/>
    <property type="project" value="UniProtKB-KW"/>
</dbReference>
<evidence type="ECO:0000313" key="2">
    <source>
        <dbReference type="EMBL" id="APE33852.1"/>
    </source>
</evidence>
<dbReference type="OrthoDB" id="3376896at2"/>
<protein>
    <submittedName>
        <fullName evidence="2">Methyltransferase type 12</fullName>
    </submittedName>
</protein>
<dbReference type="Proteomes" id="UP000183810">
    <property type="component" value="Chromosome"/>
</dbReference>
<evidence type="ECO:0000313" key="3">
    <source>
        <dbReference type="Proteomes" id="UP000183810"/>
    </source>
</evidence>
<dbReference type="EMBL" id="CP018082">
    <property type="protein sequence ID" value="APE33852.1"/>
    <property type="molecule type" value="Genomic_DNA"/>
</dbReference>
<reference evidence="2" key="1">
    <citation type="submission" date="2016-11" db="EMBL/GenBank/DDBJ databases">
        <authorList>
            <person name="Jaros S."/>
            <person name="Januszkiewicz K."/>
            <person name="Wedrychowicz H."/>
        </authorList>
    </citation>
    <scope>NUCLEOTIDE SEQUENCE [LARGE SCALE GENOMIC DNA]</scope>
    <source>
        <strain evidence="2">Y48</strain>
    </source>
</reference>
<sequence>MMIVPDIKNWTWVLERPCPDCGYDAEATAYAAIPELALASAARLGAALERAEARVRPDESTWSVLEYGAHVRDVCRIFDIRLALILAGDGVEAPRFENWDQDATAVEDRYGEQDPARVAEELSLAAATVAAAFGAVPSDRLALRGARSDGSLFTVTSLGRYFLHDLVHHVHDVHG</sequence>
<dbReference type="AlphaFoldDB" id="A0A1J0VP93"/>
<dbReference type="GO" id="GO:0032259">
    <property type="term" value="P:methylation"/>
    <property type="evidence" value="ECO:0007669"/>
    <property type="project" value="UniProtKB-KW"/>
</dbReference>
<proteinExistence type="predicted"/>
<name>A0A1J0VP93_9NOCA</name>
<keyword evidence="2" id="KW-0808">Transferase</keyword>
<dbReference type="KEGG" id="nsl:BOX37_07570"/>